<keyword evidence="6" id="KW-1185">Reference proteome</keyword>
<proteinExistence type="predicted"/>
<dbReference type="SUPFAM" id="SSF53335">
    <property type="entry name" value="S-adenosyl-L-methionine-dependent methyltransferases"/>
    <property type="match status" value="1"/>
</dbReference>
<gene>
    <name evidence="5" type="ORF">CYMTET_23003</name>
</gene>
<keyword evidence="2" id="KW-0017">Alkaloid metabolism</keyword>
<dbReference type="PANTHER" id="PTHR44068:SF11">
    <property type="entry name" value="GERANYL DIPHOSPHATE 2-C-METHYLTRANSFERASE"/>
    <property type="match status" value="1"/>
</dbReference>
<accession>A0AAE0FZM0</accession>
<dbReference type="AlphaFoldDB" id="A0AAE0FZM0"/>
<dbReference type="InterPro" id="IPR013216">
    <property type="entry name" value="Methyltransf_11"/>
</dbReference>
<dbReference type="Pfam" id="PF08241">
    <property type="entry name" value="Methyltransf_11"/>
    <property type="match status" value="1"/>
</dbReference>
<dbReference type="InterPro" id="IPR050447">
    <property type="entry name" value="Erg6_SMT_methyltransf"/>
</dbReference>
<dbReference type="GO" id="GO:0008757">
    <property type="term" value="F:S-adenosylmethionine-dependent methyltransferase activity"/>
    <property type="evidence" value="ECO:0007669"/>
    <property type="project" value="InterPro"/>
</dbReference>
<sequence>MADFVGKQFTQEEIAEKVKEQYDDEKTIIFYNIVMGGGGHDIHFGIFHDEKWGVLESSKATTDKMMDDLNWASPVTKDSTVLDLGSGHGGGTHSMVKRFGCTVQCMNLGPKQNEFNLAECKKIGIADKVSCMEGNINNPFPSEWTGKFSHIWSCEVFCHVADKVATLKEIYRCLKPGGVLVFSDLMGSDFADEKQLKDFTDRNATSSMGRPSQYLEALRDSGLQYVQWWDGSFHLEKYFSEMVRQIDENRDVMKSKGLDDQYLNNWHQSLSDRVQMQKDYNVFAWGIFVARKDPNGKFPVPKFEFKTEGGMAFFDAYMSTRSFISGWYEGSKDDVAVYLAMGGAPKESVHPHAARWYKQVAKMMDSSFPGASRAVSTN</sequence>
<organism evidence="5 6">
    <name type="scientific">Cymbomonas tetramitiformis</name>
    <dbReference type="NCBI Taxonomy" id="36881"/>
    <lineage>
        <taxon>Eukaryota</taxon>
        <taxon>Viridiplantae</taxon>
        <taxon>Chlorophyta</taxon>
        <taxon>Pyramimonadophyceae</taxon>
        <taxon>Pyramimonadales</taxon>
        <taxon>Pyramimonadaceae</taxon>
        <taxon>Cymbomonas</taxon>
    </lineage>
</organism>
<dbReference type="Gene3D" id="3.40.50.150">
    <property type="entry name" value="Vaccinia Virus protein VP39"/>
    <property type="match status" value="1"/>
</dbReference>
<comment type="pathway">
    <text evidence="1">Alkaloid biosynthesis.</text>
</comment>
<evidence type="ECO:0000313" key="5">
    <source>
        <dbReference type="EMBL" id="KAK3268500.1"/>
    </source>
</evidence>
<evidence type="ECO:0000259" key="4">
    <source>
        <dbReference type="Pfam" id="PF08241"/>
    </source>
</evidence>
<dbReference type="InterPro" id="IPR029063">
    <property type="entry name" value="SAM-dependent_MTases_sf"/>
</dbReference>
<protein>
    <recommendedName>
        <fullName evidence="4">Methyltransferase type 11 domain-containing protein</fullName>
    </recommendedName>
</protein>
<dbReference type="Proteomes" id="UP001190700">
    <property type="component" value="Unassembled WGS sequence"/>
</dbReference>
<dbReference type="CDD" id="cd02440">
    <property type="entry name" value="AdoMet_MTases"/>
    <property type="match status" value="1"/>
</dbReference>
<reference evidence="5 6" key="1">
    <citation type="journal article" date="2015" name="Genome Biol. Evol.">
        <title>Comparative Genomics of a Bacterivorous Green Alga Reveals Evolutionary Causalities and Consequences of Phago-Mixotrophic Mode of Nutrition.</title>
        <authorList>
            <person name="Burns J.A."/>
            <person name="Paasch A."/>
            <person name="Narechania A."/>
            <person name="Kim E."/>
        </authorList>
    </citation>
    <scope>NUCLEOTIDE SEQUENCE [LARGE SCALE GENOMIC DNA]</scope>
    <source>
        <strain evidence="5 6">PLY_AMNH</strain>
    </source>
</reference>
<evidence type="ECO:0000256" key="3">
    <source>
        <dbReference type="ARBA" id="ARBA00022679"/>
    </source>
</evidence>
<evidence type="ECO:0000256" key="1">
    <source>
        <dbReference type="ARBA" id="ARBA00004913"/>
    </source>
</evidence>
<evidence type="ECO:0000313" key="6">
    <source>
        <dbReference type="Proteomes" id="UP001190700"/>
    </source>
</evidence>
<evidence type="ECO:0000256" key="2">
    <source>
        <dbReference type="ARBA" id="ARBA00022589"/>
    </source>
</evidence>
<dbReference type="EMBL" id="LGRX02011796">
    <property type="protein sequence ID" value="KAK3268500.1"/>
    <property type="molecule type" value="Genomic_DNA"/>
</dbReference>
<keyword evidence="3" id="KW-0808">Transferase</keyword>
<dbReference type="GO" id="GO:0009820">
    <property type="term" value="P:alkaloid metabolic process"/>
    <property type="evidence" value="ECO:0007669"/>
    <property type="project" value="UniProtKB-KW"/>
</dbReference>
<comment type="caution">
    <text evidence="5">The sequence shown here is derived from an EMBL/GenBank/DDBJ whole genome shotgun (WGS) entry which is preliminary data.</text>
</comment>
<dbReference type="PANTHER" id="PTHR44068">
    <property type="entry name" value="ZGC:194242"/>
    <property type="match status" value="1"/>
</dbReference>
<feature type="domain" description="Methyltransferase type 11" evidence="4">
    <location>
        <begin position="82"/>
        <end position="182"/>
    </location>
</feature>
<name>A0AAE0FZM0_9CHLO</name>